<feature type="region of interest" description="Disordered" evidence="1">
    <location>
        <begin position="97"/>
        <end position="188"/>
    </location>
</feature>
<dbReference type="PROSITE" id="PS51279">
    <property type="entry name" value="BCNT_C"/>
    <property type="match status" value="1"/>
</dbReference>
<evidence type="ECO:0000313" key="4">
    <source>
        <dbReference type="Proteomes" id="UP000823388"/>
    </source>
</evidence>
<comment type="caution">
    <text evidence="3">The sequence shown here is derived from an EMBL/GenBank/DDBJ whole genome shotgun (WGS) entry which is preliminary data.</text>
</comment>
<feature type="region of interest" description="Disordered" evidence="1">
    <location>
        <begin position="72"/>
        <end position="91"/>
    </location>
</feature>
<sequence length="336" mass="36734">MGPRGPELGRMGFYLFTNGRYWAGPCTFLLQFAFSLALLLPLVAATPPLPPPEPRKPKPPTARGRRGIDSAMASTSSARDVGGSGAKGVVPDETLVSSANASSSNQESHDVGTKSRVDDIWKKMNSGLPNKMPPPTMTKLSNTTKEKKNKPTNNWMTVLGLSPSNTSSNQSPPNGQQQAQHEMSEDAKKLAAAALAAAKNAAAVPSGRGKVEITEVRDFAGKDIEIKKLVDANSKEAIEKAKAAGAAPSAVDNILEQIRKKQKLSVLDKTKKDWGEYKEENRGVEEELDTYKKSSNQYLDKQSFLQRADYREFEHERDARLSMMAKRKTDMREDDA</sequence>
<feature type="region of interest" description="Disordered" evidence="1">
    <location>
        <begin position="45"/>
        <end position="67"/>
    </location>
</feature>
<dbReference type="InterPro" id="IPR011421">
    <property type="entry name" value="BCNT-C"/>
</dbReference>
<feature type="domain" description="BCNT-C" evidence="2">
    <location>
        <begin position="245"/>
        <end position="326"/>
    </location>
</feature>
<proteinExistence type="predicted"/>
<reference evidence="3" key="1">
    <citation type="submission" date="2020-05" db="EMBL/GenBank/DDBJ databases">
        <title>WGS assembly of Panicum virgatum.</title>
        <authorList>
            <person name="Lovell J.T."/>
            <person name="Jenkins J."/>
            <person name="Shu S."/>
            <person name="Juenger T.E."/>
            <person name="Schmutz J."/>
        </authorList>
    </citation>
    <scope>NUCLEOTIDE SEQUENCE</scope>
    <source>
        <strain evidence="3">AP13</strain>
    </source>
</reference>
<dbReference type="PANTHER" id="PTHR48295:SF1">
    <property type="entry name" value="SWR1-COMPLEX PROTEIN 5"/>
    <property type="match status" value="1"/>
</dbReference>
<evidence type="ECO:0000313" key="3">
    <source>
        <dbReference type="EMBL" id="KAG2588474.1"/>
    </source>
</evidence>
<dbReference type="InterPro" id="IPR027124">
    <property type="entry name" value="Swc5/CFDP1/2"/>
</dbReference>
<dbReference type="Proteomes" id="UP000823388">
    <property type="component" value="Chromosome 5N"/>
</dbReference>
<dbReference type="AlphaFoldDB" id="A0A8T0RSU0"/>
<feature type="compositionally biased region" description="Basic and acidic residues" evidence="1">
    <location>
        <begin position="107"/>
        <end position="122"/>
    </location>
</feature>
<protein>
    <recommendedName>
        <fullName evidence="2">BCNT-C domain-containing protein</fullName>
    </recommendedName>
</protein>
<evidence type="ECO:0000259" key="2">
    <source>
        <dbReference type="PROSITE" id="PS51279"/>
    </source>
</evidence>
<dbReference type="Pfam" id="PF07572">
    <property type="entry name" value="BCNT"/>
    <property type="match status" value="1"/>
</dbReference>
<gene>
    <name evidence="3" type="ORF">PVAP13_5NG346000</name>
</gene>
<feature type="compositionally biased region" description="Low complexity" evidence="1">
    <location>
        <begin position="162"/>
        <end position="180"/>
    </location>
</feature>
<organism evidence="3 4">
    <name type="scientific">Panicum virgatum</name>
    <name type="common">Blackwell switchgrass</name>
    <dbReference type="NCBI Taxonomy" id="38727"/>
    <lineage>
        <taxon>Eukaryota</taxon>
        <taxon>Viridiplantae</taxon>
        <taxon>Streptophyta</taxon>
        <taxon>Embryophyta</taxon>
        <taxon>Tracheophyta</taxon>
        <taxon>Spermatophyta</taxon>
        <taxon>Magnoliopsida</taxon>
        <taxon>Liliopsida</taxon>
        <taxon>Poales</taxon>
        <taxon>Poaceae</taxon>
        <taxon>PACMAD clade</taxon>
        <taxon>Panicoideae</taxon>
        <taxon>Panicodae</taxon>
        <taxon>Paniceae</taxon>
        <taxon>Panicinae</taxon>
        <taxon>Panicum</taxon>
        <taxon>Panicum sect. Hiantes</taxon>
    </lineage>
</organism>
<accession>A0A8T0RSU0</accession>
<name>A0A8T0RSU0_PANVG</name>
<dbReference type="PANTHER" id="PTHR48295">
    <property type="entry name" value="CRANIOFACIAL DEVELOPMENT PROTEIN 1"/>
    <property type="match status" value="1"/>
</dbReference>
<keyword evidence="4" id="KW-1185">Reference proteome</keyword>
<dbReference type="EMBL" id="CM029046">
    <property type="protein sequence ID" value="KAG2588474.1"/>
    <property type="molecule type" value="Genomic_DNA"/>
</dbReference>
<evidence type="ECO:0000256" key="1">
    <source>
        <dbReference type="SAM" id="MobiDB-lite"/>
    </source>
</evidence>